<dbReference type="EC" id="3.1.2.2" evidence="7"/>
<evidence type="ECO:0000256" key="9">
    <source>
        <dbReference type="ARBA" id="ARBA00093353"/>
    </source>
</evidence>
<accession>A0A9P0A1F4</accession>
<evidence type="ECO:0000256" key="10">
    <source>
        <dbReference type="SAM" id="SignalP"/>
    </source>
</evidence>
<keyword evidence="5" id="KW-0325">Glycoprotein</keyword>
<dbReference type="GO" id="GO:0005764">
    <property type="term" value="C:lysosome"/>
    <property type="evidence" value="ECO:0007669"/>
    <property type="project" value="UniProtKB-SubCell"/>
</dbReference>
<evidence type="ECO:0000256" key="3">
    <source>
        <dbReference type="ARBA" id="ARBA00022729"/>
    </source>
</evidence>
<protein>
    <recommendedName>
        <fullName evidence="7">palmitoyl-CoA hydrolase</fullName>
        <ecNumber evidence="7">3.1.2.2</ecNumber>
    </recommendedName>
</protein>
<comment type="catalytic activity">
    <reaction evidence="8">
        <text>S-hexadecanoyl-N-acetylcysteamine + H2O = N-acetylcysteamine + hexadecanoate + H(+)</text>
        <dbReference type="Rhea" id="RHEA:84099"/>
        <dbReference type="ChEBI" id="CHEBI:7896"/>
        <dbReference type="ChEBI" id="CHEBI:15377"/>
        <dbReference type="ChEBI" id="CHEBI:15378"/>
        <dbReference type="ChEBI" id="CHEBI:74410"/>
        <dbReference type="ChEBI" id="CHEBI:233601"/>
    </reaction>
</comment>
<evidence type="ECO:0000256" key="7">
    <source>
        <dbReference type="ARBA" id="ARBA00038848"/>
    </source>
</evidence>
<evidence type="ECO:0000256" key="1">
    <source>
        <dbReference type="ARBA" id="ARBA00004371"/>
    </source>
</evidence>
<evidence type="ECO:0000313" key="12">
    <source>
        <dbReference type="Proteomes" id="UP001152759"/>
    </source>
</evidence>
<organism evidence="11 12">
    <name type="scientific">Bemisia tabaci</name>
    <name type="common">Sweetpotato whitefly</name>
    <name type="synonym">Aleurodes tabaci</name>
    <dbReference type="NCBI Taxonomy" id="7038"/>
    <lineage>
        <taxon>Eukaryota</taxon>
        <taxon>Metazoa</taxon>
        <taxon>Ecdysozoa</taxon>
        <taxon>Arthropoda</taxon>
        <taxon>Hexapoda</taxon>
        <taxon>Insecta</taxon>
        <taxon>Pterygota</taxon>
        <taxon>Neoptera</taxon>
        <taxon>Paraneoptera</taxon>
        <taxon>Hemiptera</taxon>
        <taxon>Sternorrhyncha</taxon>
        <taxon>Aleyrodoidea</taxon>
        <taxon>Aleyrodidae</taxon>
        <taxon>Aleyrodinae</taxon>
        <taxon>Bemisia</taxon>
    </lineage>
</organism>
<dbReference type="PANTHER" id="PTHR11247:SF27">
    <property type="entry name" value="LYSOSOMAL THIOESTERASE PPT2"/>
    <property type="match status" value="1"/>
</dbReference>
<evidence type="ECO:0000256" key="4">
    <source>
        <dbReference type="ARBA" id="ARBA00022801"/>
    </source>
</evidence>
<dbReference type="EMBL" id="OU963863">
    <property type="protein sequence ID" value="CAH0384253.1"/>
    <property type="molecule type" value="Genomic_DNA"/>
</dbReference>
<keyword evidence="12" id="KW-1185">Reference proteome</keyword>
<keyword evidence="4" id="KW-0378">Hydrolase</keyword>
<evidence type="ECO:0000313" key="11">
    <source>
        <dbReference type="EMBL" id="CAH0384253.1"/>
    </source>
</evidence>
<reference evidence="11" key="1">
    <citation type="submission" date="2021-12" db="EMBL/GenBank/DDBJ databases">
        <authorList>
            <person name="King R."/>
        </authorList>
    </citation>
    <scope>NUCLEOTIDE SEQUENCE</scope>
</reference>
<sequence>MSQCFIALIWIFGTPFIFINCKCICKLPTPVFLMHGLASDNSTLDYLVSKILERYPGTPIHNSNAYSNSFSYVPLSSQIEGHLGEEFLKFNHQYPNGFHLICYSQGGLLCKGLVQIYHNHSVKNFINISPPLAGYYGTLLFNLTVPEEKLVEILYNPKTQNSDSTSNQYKNPKYLDLYLKYNVFLPYINNEIRTAKSDSYKRGFSRCKNIITIGGPHDGVISPWQSSHFGFVDAYGNVIELKDTEAYKNDTYGLKTMDEEGRLINHVRSGINHTSWVNDDGVIYDFILPYLN</sequence>
<comment type="function">
    <text evidence="9">Catalyzes the cleavage of thioester bonds from S-palmitoyl-CoA or S-palmitoyl-N-acetylcysteamine (unbranched structures) but does not have activity against palmitoylcysteine or palmitoylated proteins, branched structures or bulky head groups. Conversely, hydrolyzes both long and short chain fatty acyl-CoA substrate.</text>
</comment>
<gene>
    <name evidence="11" type="ORF">BEMITA_LOCUS3607</name>
</gene>
<proteinExistence type="inferred from homology"/>
<dbReference type="AlphaFoldDB" id="A0A9P0A1F4"/>
<evidence type="ECO:0000256" key="8">
    <source>
        <dbReference type="ARBA" id="ARBA00093223"/>
    </source>
</evidence>
<dbReference type="InterPro" id="IPR029058">
    <property type="entry name" value="AB_hydrolase_fold"/>
</dbReference>
<evidence type="ECO:0000256" key="2">
    <source>
        <dbReference type="ARBA" id="ARBA00010758"/>
    </source>
</evidence>
<dbReference type="Pfam" id="PF02089">
    <property type="entry name" value="Palm_thioest"/>
    <property type="match status" value="1"/>
</dbReference>
<dbReference type="Proteomes" id="UP001152759">
    <property type="component" value="Chromosome 2"/>
</dbReference>
<feature type="signal peptide" evidence="10">
    <location>
        <begin position="1"/>
        <end position="21"/>
    </location>
</feature>
<keyword evidence="6" id="KW-0458">Lysosome</keyword>
<dbReference type="SUPFAM" id="SSF53474">
    <property type="entry name" value="alpha/beta-Hydrolases"/>
    <property type="match status" value="1"/>
</dbReference>
<name>A0A9P0A1F4_BEMTA</name>
<comment type="similarity">
    <text evidence="2">Belongs to the palmitoyl-protein thioesterase family.</text>
</comment>
<evidence type="ECO:0000256" key="6">
    <source>
        <dbReference type="ARBA" id="ARBA00023228"/>
    </source>
</evidence>
<evidence type="ECO:0000256" key="5">
    <source>
        <dbReference type="ARBA" id="ARBA00023180"/>
    </source>
</evidence>
<feature type="chain" id="PRO_5040105359" description="palmitoyl-CoA hydrolase" evidence="10">
    <location>
        <begin position="22"/>
        <end position="292"/>
    </location>
</feature>
<dbReference type="GO" id="GO:0016790">
    <property type="term" value="F:thiolester hydrolase activity"/>
    <property type="evidence" value="ECO:0007669"/>
    <property type="project" value="TreeGrafter"/>
</dbReference>
<dbReference type="PANTHER" id="PTHR11247">
    <property type="entry name" value="PALMITOYL-PROTEIN THIOESTERASE/DOLICHYLDIPHOSPHATASE 1"/>
    <property type="match status" value="1"/>
</dbReference>
<dbReference type="Gene3D" id="3.40.50.1820">
    <property type="entry name" value="alpha/beta hydrolase"/>
    <property type="match status" value="1"/>
</dbReference>
<keyword evidence="3 10" id="KW-0732">Signal</keyword>
<comment type="subcellular location">
    <subcellularLocation>
        <location evidence="1">Lysosome</location>
    </subcellularLocation>
</comment>